<evidence type="ECO:0000313" key="2">
    <source>
        <dbReference type="EMBL" id="OGK45091.1"/>
    </source>
</evidence>
<reference evidence="2 3" key="1">
    <citation type="journal article" date="2016" name="Nat. Commun.">
        <title>Thousands of microbial genomes shed light on interconnected biogeochemical processes in an aquifer system.</title>
        <authorList>
            <person name="Anantharaman K."/>
            <person name="Brown C.T."/>
            <person name="Hug L.A."/>
            <person name="Sharon I."/>
            <person name="Castelle C.J."/>
            <person name="Probst A.J."/>
            <person name="Thomas B.C."/>
            <person name="Singh A."/>
            <person name="Wilkins M.J."/>
            <person name="Karaoz U."/>
            <person name="Brodie E.L."/>
            <person name="Williams K.H."/>
            <person name="Hubbard S.S."/>
            <person name="Banfield J.F."/>
        </authorList>
    </citation>
    <scope>NUCLEOTIDE SEQUENCE [LARGE SCALE GENOMIC DNA]</scope>
</reference>
<dbReference type="Proteomes" id="UP000179072">
    <property type="component" value="Unassembled WGS sequence"/>
</dbReference>
<protein>
    <submittedName>
        <fullName evidence="2">Uncharacterized protein</fullName>
    </submittedName>
</protein>
<dbReference type="EMBL" id="MGAK01000007">
    <property type="protein sequence ID" value="OGK45091.1"/>
    <property type="molecule type" value="Genomic_DNA"/>
</dbReference>
<dbReference type="AlphaFoldDB" id="A0A1F7IP40"/>
<name>A0A1F7IP40_9BACT</name>
<proteinExistence type="predicted"/>
<organism evidence="2 3">
    <name type="scientific">Candidatus Roizmanbacteria bacterium RIFCSPLOWO2_01_FULL_38_11</name>
    <dbReference type="NCBI Taxonomy" id="1802060"/>
    <lineage>
        <taxon>Bacteria</taxon>
        <taxon>Candidatus Roizmaniibacteriota</taxon>
    </lineage>
</organism>
<gene>
    <name evidence="2" type="ORF">A2957_02235</name>
</gene>
<evidence type="ECO:0000256" key="1">
    <source>
        <dbReference type="SAM" id="MobiDB-lite"/>
    </source>
</evidence>
<comment type="caution">
    <text evidence="2">The sequence shown here is derived from an EMBL/GenBank/DDBJ whole genome shotgun (WGS) entry which is preliminary data.</text>
</comment>
<feature type="compositionally biased region" description="Low complexity" evidence="1">
    <location>
        <begin position="18"/>
        <end position="27"/>
    </location>
</feature>
<accession>A0A1F7IP40</accession>
<sequence>MALSPEESGELARETQEEVAAAASSAQDEAELRRQREREMLTFIGEMRAEVDRVGPFGAQIGDGIHATFFLAEPLPGTYTLYEGGEDMSCLTYVVATVEGFHGLQIPDKPSHKEVLAQLRNAIGAARQGIVAHTGQGIPGYWNHGGLSGRRILVPDGKGYTTSYGDVGGSSFVDVSGNEVREARRLSLTTAQGPLDASAAAARDDLQIIQDIRADLQE</sequence>
<evidence type="ECO:0000313" key="3">
    <source>
        <dbReference type="Proteomes" id="UP000179072"/>
    </source>
</evidence>
<feature type="region of interest" description="Disordered" evidence="1">
    <location>
        <begin position="1"/>
        <end position="32"/>
    </location>
</feature>